<dbReference type="Gene3D" id="3.40.1550.20">
    <property type="entry name" value="Transcriptional regulator MraZ domain"/>
    <property type="match status" value="1"/>
</dbReference>
<gene>
    <name evidence="7" type="primary">mraZ</name>
    <name evidence="9" type="ORF">A2955_04700</name>
</gene>
<dbReference type="GO" id="GO:0005737">
    <property type="term" value="C:cytoplasm"/>
    <property type="evidence" value="ECO:0007669"/>
    <property type="project" value="UniProtKB-UniRule"/>
</dbReference>
<evidence type="ECO:0000313" key="10">
    <source>
        <dbReference type="Proteomes" id="UP000177501"/>
    </source>
</evidence>
<dbReference type="STRING" id="1802514.A2955_04700"/>
<comment type="subcellular location">
    <subcellularLocation>
        <location evidence="7">Cytoplasm</location>
        <location evidence="7">Nucleoid</location>
    </subcellularLocation>
</comment>
<dbReference type="GO" id="GO:0000976">
    <property type="term" value="F:transcription cis-regulatory region binding"/>
    <property type="evidence" value="ECO:0007669"/>
    <property type="project" value="TreeGrafter"/>
</dbReference>
<dbReference type="InterPro" id="IPR035642">
    <property type="entry name" value="MraZ_N"/>
</dbReference>
<evidence type="ECO:0000313" key="9">
    <source>
        <dbReference type="EMBL" id="OGM59115.1"/>
    </source>
</evidence>
<dbReference type="GO" id="GO:2000143">
    <property type="term" value="P:negative regulation of DNA-templated transcription initiation"/>
    <property type="evidence" value="ECO:0007669"/>
    <property type="project" value="TreeGrafter"/>
</dbReference>
<evidence type="ECO:0000256" key="5">
    <source>
        <dbReference type="ARBA" id="ARBA00023125"/>
    </source>
</evidence>
<dbReference type="CDD" id="cd16320">
    <property type="entry name" value="MraZ_N"/>
    <property type="match status" value="1"/>
</dbReference>
<sequence length="147" mass="17203">MLIGQYISKLTENKRLAVPKKFRDELGEQMILTKWYEGCLVLVSKHYWQDLIKRLIGKSQIVISPIRDIDRFILASAYEVNLDSQGRFVVPESLIHYAKLEDDVVFIGLNDRVEIWSLSIWQKMEEISEEKAYSAIEKIAKKEKIND</sequence>
<dbReference type="InterPro" id="IPR007159">
    <property type="entry name" value="SpoVT-AbrB_dom"/>
</dbReference>
<keyword evidence="2 7" id="KW-0963">Cytoplasm</keyword>
<dbReference type="SUPFAM" id="SSF89447">
    <property type="entry name" value="AbrB/MazE/MraZ-like"/>
    <property type="match status" value="1"/>
</dbReference>
<evidence type="ECO:0000256" key="4">
    <source>
        <dbReference type="ARBA" id="ARBA00023015"/>
    </source>
</evidence>
<evidence type="ECO:0000256" key="3">
    <source>
        <dbReference type="ARBA" id="ARBA00022737"/>
    </source>
</evidence>
<dbReference type="InterPro" id="IPR003444">
    <property type="entry name" value="MraZ"/>
</dbReference>
<keyword evidence="4 7" id="KW-0805">Transcription regulation</keyword>
<dbReference type="PANTHER" id="PTHR34701:SF1">
    <property type="entry name" value="TRANSCRIPTIONAL REGULATOR MRAZ"/>
    <property type="match status" value="1"/>
</dbReference>
<dbReference type="GO" id="GO:0009295">
    <property type="term" value="C:nucleoid"/>
    <property type="evidence" value="ECO:0007669"/>
    <property type="project" value="UniProtKB-SubCell"/>
</dbReference>
<evidence type="ECO:0000256" key="6">
    <source>
        <dbReference type="ARBA" id="ARBA00023163"/>
    </source>
</evidence>
<dbReference type="InterPro" id="IPR038619">
    <property type="entry name" value="MraZ_sf"/>
</dbReference>
<dbReference type="Proteomes" id="UP000177501">
    <property type="component" value="Unassembled WGS sequence"/>
</dbReference>
<name>A0A1F8B6T0_9BACT</name>
<dbReference type="HAMAP" id="MF_01008">
    <property type="entry name" value="MraZ"/>
    <property type="match status" value="1"/>
</dbReference>
<comment type="subunit">
    <text evidence="7">Forms oligomers.</text>
</comment>
<dbReference type="GO" id="GO:0003700">
    <property type="term" value="F:DNA-binding transcription factor activity"/>
    <property type="evidence" value="ECO:0007669"/>
    <property type="project" value="UniProtKB-UniRule"/>
</dbReference>
<accession>A0A1F8B6T0</accession>
<dbReference type="InterPro" id="IPR020603">
    <property type="entry name" value="MraZ_dom"/>
</dbReference>
<feature type="domain" description="SpoVT-AbrB" evidence="8">
    <location>
        <begin position="77"/>
        <end position="120"/>
    </location>
</feature>
<proteinExistence type="inferred from homology"/>
<keyword evidence="3" id="KW-0677">Repeat</keyword>
<dbReference type="AlphaFoldDB" id="A0A1F8B6T0"/>
<dbReference type="CDD" id="cd16321">
    <property type="entry name" value="MraZ_C"/>
    <property type="match status" value="1"/>
</dbReference>
<comment type="caution">
    <text evidence="9">The sequence shown here is derived from an EMBL/GenBank/DDBJ whole genome shotgun (WGS) entry which is preliminary data.</text>
</comment>
<evidence type="ECO:0000256" key="7">
    <source>
        <dbReference type="HAMAP-Rule" id="MF_01008"/>
    </source>
</evidence>
<keyword evidence="5 7" id="KW-0238">DNA-binding</keyword>
<reference evidence="9 10" key="1">
    <citation type="journal article" date="2016" name="Nat. Commun.">
        <title>Thousands of microbial genomes shed light on interconnected biogeochemical processes in an aquifer system.</title>
        <authorList>
            <person name="Anantharaman K."/>
            <person name="Brown C.T."/>
            <person name="Hug L.A."/>
            <person name="Sharon I."/>
            <person name="Castelle C.J."/>
            <person name="Probst A.J."/>
            <person name="Thomas B.C."/>
            <person name="Singh A."/>
            <person name="Wilkins M.J."/>
            <person name="Karaoz U."/>
            <person name="Brodie E.L."/>
            <person name="Williams K.H."/>
            <person name="Hubbard S.S."/>
            <person name="Banfield J.F."/>
        </authorList>
    </citation>
    <scope>NUCLEOTIDE SEQUENCE [LARGE SCALE GENOMIC DNA]</scope>
</reference>
<dbReference type="InterPro" id="IPR035644">
    <property type="entry name" value="MraZ_C"/>
</dbReference>
<evidence type="ECO:0000256" key="2">
    <source>
        <dbReference type="ARBA" id="ARBA00022490"/>
    </source>
</evidence>
<keyword evidence="6 7" id="KW-0804">Transcription</keyword>
<evidence type="ECO:0000256" key="1">
    <source>
        <dbReference type="ARBA" id="ARBA00013860"/>
    </source>
</evidence>
<comment type="similarity">
    <text evidence="7">Belongs to the MraZ family.</text>
</comment>
<dbReference type="NCBIfam" id="TIGR00242">
    <property type="entry name" value="division/cell wall cluster transcriptional repressor MraZ"/>
    <property type="match status" value="1"/>
</dbReference>
<protein>
    <recommendedName>
        <fullName evidence="1 7">Transcriptional regulator MraZ</fullName>
    </recommendedName>
</protein>
<evidence type="ECO:0000259" key="8">
    <source>
        <dbReference type="PROSITE" id="PS51740"/>
    </source>
</evidence>
<dbReference type="PROSITE" id="PS51740">
    <property type="entry name" value="SPOVT_ABRB"/>
    <property type="match status" value="1"/>
</dbReference>
<dbReference type="PANTHER" id="PTHR34701">
    <property type="entry name" value="TRANSCRIPTIONAL REGULATOR MRAZ"/>
    <property type="match status" value="1"/>
</dbReference>
<dbReference type="Pfam" id="PF02381">
    <property type="entry name" value="MraZ"/>
    <property type="match status" value="2"/>
</dbReference>
<organism evidence="9 10">
    <name type="scientific">Candidatus Woesebacteria bacterium RIFCSPLOWO2_01_FULL_37_19</name>
    <dbReference type="NCBI Taxonomy" id="1802514"/>
    <lineage>
        <taxon>Bacteria</taxon>
        <taxon>Candidatus Woeseibacteriota</taxon>
    </lineage>
</organism>
<dbReference type="InterPro" id="IPR037914">
    <property type="entry name" value="SpoVT-AbrB_sf"/>
</dbReference>
<dbReference type="EMBL" id="MGHA01000037">
    <property type="protein sequence ID" value="OGM59115.1"/>
    <property type="molecule type" value="Genomic_DNA"/>
</dbReference>